<dbReference type="AlphaFoldDB" id="A0AAD1WFY2"/>
<dbReference type="PANTHER" id="PTHR21041">
    <property type="entry name" value="DENDRITIC CELL-SPECIFIC TRANSMEMBRANE PROTEIN"/>
    <property type="match status" value="1"/>
</dbReference>
<keyword evidence="8" id="KW-1185">Reference proteome</keyword>
<dbReference type="Pfam" id="PF07782">
    <property type="entry name" value="DC_STAMP"/>
    <property type="match status" value="1"/>
</dbReference>
<evidence type="ECO:0000256" key="2">
    <source>
        <dbReference type="ARBA" id="ARBA00022692"/>
    </source>
</evidence>
<keyword evidence="4 5" id="KW-0472">Membrane</keyword>
<feature type="domain" description="Dendritic cell-specific transmembrane protein-like" evidence="6">
    <location>
        <begin position="15"/>
        <end position="85"/>
    </location>
</feature>
<dbReference type="InterPro" id="IPR012858">
    <property type="entry name" value="DC_STAMP-like"/>
</dbReference>
<sequence>ATVKAFLKIESNIAIHQEYLWKMNFAESKCCQRPSPPNVSAIITFGFFYSFLFVMILLQAYAHRLRRKISALFYPKREEERVLYLLEKIIHKHAVDDMYQTNAPF</sequence>
<evidence type="ECO:0000259" key="6">
    <source>
        <dbReference type="Pfam" id="PF07782"/>
    </source>
</evidence>
<keyword evidence="2 5" id="KW-0812">Transmembrane</keyword>
<evidence type="ECO:0000313" key="8">
    <source>
        <dbReference type="Proteomes" id="UP001295444"/>
    </source>
</evidence>
<organism evidence="7 8">
    <name type="scientific">Pelobates cultripes</name>
    <name type="common">Western spadefoot toad</name>
    <dbReference type="NCBI Taxonomy" id="61616"/>
    <lineage>
        <taxon>Eukaryota</taxon>
        <taxon>Metazoa</taxon>
        <taxon>Chordata</taxon>
        <taxon>Craniata</taxon>
        <taxon>Vertebrata</taxon>
        <taxon>Euteleostomi</taxon>
        <taxon>Amphibia</taxon>
        <taxon>Batrachia</taxon>
        <taxon>Anura</taxon>
        <taxon>Pelobatoidea</taxon>
        <taxon>Pelobatidae</taxon>
        <taxon>Pelobates</taxon>
    </lineage>
</organism>
<dbReference type="Proteomes" id="UP001295444">
    <property type="component" value="Chromosome 06"/>
</dbReference>
<reference evidence="7" key="1">
    <citation type="submission" date="2022-03" db="EMBL/GenBank/DDBJ databases">
        <authorList>
            <person name="Alioto T."/>
            <person name="Alioto T."/>
            <person name="Gomez Garrido J."/>
        </authorList>
    </citation>
    <scope>NUCLEOTIDE SEQUENCE</scope>
</reference>
<protein>
    <submittedName>
        <fullName evidence="7">Osteoclast stimulatory transmembrane</fullName>
    </submittedName>
</protein>
<evidence type="ECO:0000256" key="5">
    <source>
        <dbReference type="SAM" id="Phobius"/>
    </source>
</evidence>
<accession>A0AAD1WFY2</accession>
<dbReference type="PANTHER" id="PTHR21041:SF3">
    <property type="entry name" value="OSTEOCLAST STIMULATORY TRANSMEMBRANE PROTEIN"/>
    <property type="match status" value="1"/>
</dbReference>
<gene>
    <name evidence="7" type="ORF">PECUL_23A010139</name>
</gene>
<feature type="transmembrane region" description="Helical" evidence="5">
    <location>
        <begin position="42"/>
        <end position="62"/>
    </location>
</feature>
<feature type="non-terminal residue" evidence="7">
    <location>
        <position position="1"/>
    </location>
</feature>
<evidence type="ECO:0000256" key="3">
    <source>
        <dbReference type="ARBA" id="ARBA00022989"/>
    </source>
</evidence>
<name>A0AAD1WFY2_PELCU</name>
<dbReference type="InterPro" id="IPR051856">
    <property type="entry name" value="CSR-E3_Ligase_Protein"/>
</dbReference>
<proteinExistence type="predicted"/>
<evidence type="ECO:0000313" key="7">
    <source>
        <dbReference type="EMBL" id="CAH2302888.1"/>
    </source>
</evidence>
<evidence type="ECO:0000256" key="4">
    <source>
        <dbReference type="ARBA" id="ARBA00023136"/>
    </source>
</evidence>
<evidence type="ECO:0000256" key="1">
    <source>
        <dbReference type="ARBA" id="ARBA00004141"/>
    </source>
</evidence>
<comment type="subcellular location">
    <subcellularLocation>
        <location evidence="1">Membrane</location>
        <topology evidence="1">Multi-pass membrane protein</topology>
    </subcellularLocation>
</comment>
<feature type="non-terminal residue" evidence="7">
    <location>
        <position position="105"/>
    </location>
</feature>
<dbReference type="GO" id="GO:0016020">
    <property type="term" value="C:membrane"/>
    <property type="evidence" value="ECO:0007669"/>
    <property type="project" value="UniProtKB-SubCell"/>
</dbReference>
<dbReference type="EMBL" id="OW240917">
    <property type="protein sequence ID" value="CAH2302888.1"/>
    <property type="molecule type" value="Genomic_DNA"/>
</dbReference>
<keyword evidence="3 5" id="KW-1133">Transmembrane helix</keyword>